<dbReference type="AlphaFoldDB" id="I0I6Y8"/>
<dbReference type="KEGG" id="cap:CLDAP_29860"/>
<reference evidence="1 2" key="1">
    <citation type="submission" date="2012-02" db="EMBL/GenBank/DDBJ databases">
        <title>Complete genome sequence of Caldilinea aerophila DSM 14535 (= NBRC 102666).</title>
        <authorList>
            <person name="Oguchi A."/>
            <person name="Hosoyama A."/>
            <person name="Sekine M."/>
            <person name="Fukai R."/>
            <person name="Kato Y."/>
            <person name="Nakamura S."/>
            <person name="Hanada S."/>
            <person name="Yamazaki S."/>
            <person name="Fujita N."/>
        </authorList>
    </citation>
    <scope>NUCLEOTIDE SEQUENCE [LARGE SCALE GENOMIC DNA]</scope>
    <source>
        <strain evidence="2">DSM 14535 / JCM 11387 / NBRC 104270 / STL-6-O1</strain>
    </source>
</reference>
<accession>I0I6Y8</accession>
<proteinExistence type="predicted"/>
<sequence>MQEGSYVLAEAPEIDLAVLEAEVAELEEYIVKGDIYRTLRVPTPAGVRMVQMSAGDLLTRLYRLEQERDLLTPEQQTRVDELGKQARATIYSLRTRFHELLKREIKARLDSLNWFLDDVIGDRKRARTEYPFEIRNRQRIELMVEELAEDLTPELKNQISRIDDRIRLIVQPAGFIWDKRLQPVFPRERFWYLYVSP</sequence>
<gene>
    <name evidence="1" type="ordered locus">CLDAP_29860</name>
</gene>
<organism evidence="1 2">
    <name type="scientific">Caldilinea aerophila (strain DSM 14535 / JCM 11387 / NBRC 104270 / STL-6-O1)</name>
    <dbReference type="NCBI Taxonomy" id="926550"/>
    <lineage>
        <taxon>Bacteria</taxon>
        <taxon>Bacillati</taxon>
        <taxon>Chloroflexota</taxon>
        <taxon>Caldilineae</taxon>
        <taxon>Caldilineales</taxon>
        <taxon>Caldilineaceae</taxon>
        <taxon>Caldilinea</taxon>
    </lineage>
</organism>
<dbReference type="RefSeq" id="WP_014434252.1">
    <property type="nucleotide sequence ID" value="NC_017079.1"/>
</dbReference>
<dbReference type="EMBL" id="AP012337">
    <property type="protein sequence ID" value="BAM01026.1"/>
    <property type="molecule type" value="Genomic_DNA"/>
</dbReference>
<evidence type="ECO:0000313" key="2">
    <source>
        <dbReference type="Proteomes" id="UP000007880"/>
    </source>
</evidence>
<dbReference type="OrthoDB" id="164313at2"/>
<protein>
    <submittedName>
        <fullName evidence="1">Uncharacterized protein</fullName>
    </submittedName>
</protein>
<evidence type="ECO:0000313" key="1">
    <source>
        <dbReference type="EMBL" id="BAM01026.1"/>
    </source>
</evidence>
<keyword evidence="2" id="KW-1185">Reference proteome</keyword>
<dbReference type="Proteomes" id="UP000007880">
    <property type="component" value="Chromosome"/>
</dbReference>
<dbReference type="HOGENOM" id="CLU_1381864_0_0_0"/>
<name>I0I6Y8_CALAS</name>
<dbReference type="STRING" id="926550.CLDAP_29860"/>